<proteinExistence type="predicted"/>
<dbReference type="PANTHER" id="PTHR43316:SF9">
    <property type="entry name" value="ACID DEHALOGENASE, PUTATIVE (AFU_ORTHOLOGUE AFUA_6G14460)-RELATED"/>
    <property type="match status" value="1"/>
</dbReference>
<evidence type="ECO:0000313" key="3">
    <source>
        <dbReference type="Proteomes" id="UP000006514"/>
    </source>
</evidence>
<dbReference type="SFLD" id="SFLDG01129">
    <property type="entry name" value="C1.5:_HAD__Beta-PGM__Phosphata"/>
    <property type="match status" value="1"/>
</dbReference>
<dbReference type="InterPro" id="IPR051540">
    <property type="entry name" value="S-2-haloacid_dehalogenase"/>
</dbReference>
<dbReference type="EMBL" id="JH687805">
    <property type="protein sequence ID" value="EJD40151.1"/>
    <property type="molecule type" value="Genomic_DNA"/>
</dbReference>
<dbReference type="GO" id="GO:0016787">
    <property type="term" value="F:hydrolase activity"/>
    <property type="evidence" value="ECO:0007669"/>
    <property type="project" value="UniProtKB-KW"/>
</dbReference>
<dbReference type="eggNOG" id="ENOG502S0RM">
    <property type="taxonomic scope" value="Eukaryota"/>
</dbReference>
<organism evidence="2 3">
    <name type="scientific">Auricularia subglabra (strain TFB-10046 / SS5)</name>
    <name type="common">White-rot fungus</name>
    <name type="synonym">Auricularia delicata (strain TFB10046)</name>
    <dbReference type="NCBI Taxonomy" id="717982"/>
    <lineage>
        <taxon>Eukaryota</taxon>
        <taxon>Fungi</taxon>
        <taxon>Dikarya</taxon>
        <taxon>Basidiomycota</taxon>
        <taxon>Agaricomycotina</taxon>
        <taxon>Agaricomycetes</taxon>
        <taxon>Auriculariales</taxon>
        <taxon>Auriculariaceae</taxon>
        <taxon>Auricularia</taxon>
    </lineage>
</organism>
<dbReference type="PANTHER" id="PTHR43316">
    <property type="entry name" value="HYDROLASE, HALOACID DELAHOGENASE-RELATED"/>
    <property type="match status" value="1"/>
</dbReference>
<dbReference type="InterPro" id="IPR023214">
    <property type="entry name" value="HAD_sf"/>
</dbReference>
<dbReference type="SFLD" id="SFLDS00003">
    <property type="entry name" value="Haloacid_Dehalogenase"/>
    <property type="match status" value="1"/>
</dbReference>
<dbReference type="SUPFAM" id="SSF56784">
    <property type="entry name" value="HAD-like"/>
    <property type="match status" value="1"/>
</dbReference>
<dbReference type="InParanoid" id="J0WXV0"/>
<reference evidence="3" key="1">
    <citation type="journal article" date="2012" name="Science">
        <title>The Paleozoic origin of enzymatic lignin decomposition reconstructed from 31 fungal genomes.</title>
        <authorList>
            <person name="Floudas D."/>
            <person name="Binder M."/>
            <person name="Riley R."/>
            <person name="Barry K."/>
            <person name="Blanchette R.A."/>
            <person name="Henrissat B."/>
            <person name="Martinez A.T."/>
            <person name="Otillar R."/>
            <person name="Spatafora J.W."/>
            <person name="Yadav J.S."/>
            <person name="Aerts A."/>
            <person name="Benoit I."/>
            <person name="Boyd A."/>
            <person name="Carlson A."/>
            <person name="Copeland A."/>
            <person name="Coutinho P.M."/>
            <person name="de Vries R.P."/>
            <person name="Ferreira P."/>
            <person name="Findley K."/>
            <person name="Foster B."/>
            <person name="Gaskell J."/>
            <person name="Glotzer D."/>
            <person name="Gorecki P."/>
            <person name="Heitman J."/>
            <person name="Hesse C."/>
            <person name="Hori C."/>
            <person name="Igarashi K."/>
            <person name="Jurgens J.A."/>
            <person name="Kallen N."/>
            <person name="Kersten P."/>
            <person name="Kohler A."/>
            <person name="Kuees U."/>
            <person name="Kumar T.K.A."/>
            <person name="Kuo A."/>
            <person name="LaButti K."/>
            <person name="Larrondo L.F."/>
            <person name="Lindquist E."/>
            <person name="Ling A."/>
            <person name="Lombard V."/>
            <person name="Lucas S."/>
            <person name="Lundell T."/>
            <person name="Martin R."/>
            <person name="McLaughlin D.J."/>
            <person name="Morgenstern I."/>
            <person name="Morin E."/>
            <person name="Murat C."/>
            <person name="Nagy L.G."/>
            <person name="Nolan M."/>
            <person name="Ohm R.A."/>
            <person name="Patyshakuliyeva A."/>
            <person name="Rokas A."/>
            <person name="Ruiz-Duenas F.J."/>
            <person name="Sabat G."/>
            <person name="Salamov A."/>
            <person name="Samejima M."/>
            <person name="Schmutz J."/>
            <person name="Slot J.C."/>
            <person name="St John F."/>
            <person name="Stenlid J."/>
            <person name="Sun H."/>
            <person name="Sun S."/>
            <person name="Syed K."/>
            <person name="Tsang A."/>
            <person name="Wiebenga A."/>
            <person name="Young D."/>
            <person name="Pisabarro A."/>
            <person name="Eastwood D.C."/>
            <person name="Martin F."/>
            <person name="Cullen D."/>
            <person name="Grigoriev I.V."/>
            <person name="Hibbett D.S."/>
        </authorList>
    </citation>
    <scope>NUCLEOTIDE SEQUENCE [LARGE SCALE GENOMIC DNA]</scope>
    <source>
        <strain evidence="3">TFB10046</strain>
    </source>
</reference>
<dbReference type="OMA" id="TCWIERR"/>
<sequence length="250" mass="27267">MIPALTSHKALCFDCYGTIIDWESNIYDRLQPILTASAAPFTRPDALQAFVSVEAELQAKHPAMPYTQLLAHVYSALGQRLGLSAQAVAADSAPAIAFGKSVGDWTPFADSAAALGELKKHFRLVVLSNVDRSLFERTRRLVEGPGGFTFDRTITAQDVGSYKPALANFEYMLNAVGEEFGIKKDEVLVVAQSRMHDHIPANALGLHSAWIDREGAAMGHDENASYTYRFNTLGEMAKAVEQELTIHPAS</sequence>
<dbReference type="InterPro" id="IPR036412">
    <property type="entry name" value="HAD-like_sf"/>
</dbReference>
<dbReference type="KEGG" id="adl:AURDEDRAFT_187100"/>
<dbReference type="AlphaFoldDB" id="J0WXV0"/>
<dbReference type="Pfam" id="PF00702">
    <property type="entry name" value="Hydrolase"/>
    <property type="match status" value="1"/>
</dbReference>
<dbReference type="Gene3D" id="1.10.150.750">
    <property type="match status" value="1"/>
</dbReference>
<keyword evidence="1" id="KW-0378">Hydrolase</keyword>
<dbReference type="Gene3D" id="3.40.50.1000">
    <property type="entry name" value="HAD superfamily/HAD-like"/>
    <property type="match status" value="1"/>
</dbReference>
<dbReference type="OrthoDB" id="20198at2759"/>
<dbReference type="Proteomes" id="UP000006514">
    <property type="component" value="Unassembled WGS sequence"/>
</dbReference>
<accession>J0WXV0</accession>
<evidence type="ECO:0000313" key="2">
    <source>
        <dbReference type="EMBL" id="EJD40151.1"/>
    </source>
</evidence>
<evidence type="ECO:0000256" key="1">
    <source>
        <dbReference type="ARBA" id="ARBA00022801"/>
    </source>
</evidence>
<keyword evidence="3" id="KW-1185">Reference proteome</keyword>
<gene>
    <name evidence="2" type="ORF">AURDEDRAFT_187100</name>
</gene>
<protein>
    <submittedName>
        <fullName evidence="2">HAD-like protein</fullName>
    </submittedName>
</protein>
<name>J0WXV0_AURST</name>